<feature type="domain" description="N-acetyltransferase" evidence="1">
    <location>
        <begin position="127"/>
        <end position="265"/>
    </location>
</feature>
<dbReference type="OrthoDB" id="164800at2"/>
<dbReference type="Gene3D" id="3.40.630.30">
    <property type="match status" value="1"/>
</dbReference>
<protein>
    <submittedName>
        <fullName evidence="2">Acetyltransferase (GNAT) family protein</fullName>
    </submittedName>
</protein>
<reference evidence="3" key="1">
    <citation type="submission" date="2016-10" db="EMBL/GenBank/DDBJ databases">
        <authorList>
            <person name="Varghese N."/>
            <person name="Submissions S."/>
        </authorList>
    </citation>
    <scope>NUCLEOTIDE SEQUENCE [LARGE SCALE GENOMIC DNA]</scope>
    <source>
        <strain evidence="3">DSM 44718</strain>
    </source>
</reference>
<sequence>MTELDITALRDAYDSQLRAYDPELPGVTVEFDGPLKRASAMMGGGYIVYQDLGGLAGAELDELIARQRDHFRDRGEQVEWKLHGHDEPADLAERLTAHGFVAEERETVVIGPVAPLAAALPVVPAGVRLRDVSQRADFDSIVRMEAAVWGDDRSWIADMLEEESAAHPTDLVVTVAEDVETGEVVSAGWVRFVPGTAFATLWGGSTLPAYRRRGIYRALVAHRARLAEVNGFTLLQVDASEDSRPILERLGFVAVTTTTPYVYHP</sequence>
<dbReference type="InterPro" id="IPR000182">
    <property type="entry name" value="GNAT_dom"/>
</dbReference>
<keyword evidence="2" id="KW-0808">Transferase</keyword>
<proteinExistence type="predicted"/>
<keyword evidence="3" id="KW-1185">Reference proteome</keyword>
<dbReference type="STRING" id="137265.SAMN05421684_3769"/>
<dbReference type="Pfam" id="PF00583">
    <property type="entry name" value="Acetyltransf_1"/>
    <property type="match status" value="1"/>
</dbReference>
<dbReference type="EMBL" id="FNQB01000002">
    <property type="protein sequence ID" value="SDZ24219.1"/>
    <property type="molecule type" value="Genomic_DNA"/>
</dbReference>
<dbReference type="PROSITE" id="PS51186">
    <property type="entry name" value="GNAT"/>
    <property type="match status" value="1"/>
</dbReference>
<gene>
    <name evidence="2" type="ORF">SAMN05421684_3769</name>
</gene>
<dbReference type="InterPro" id="IPR016181">
    <property type="entry name" value="Acyl_CoA_acyltransferase"/>
</dbReference>
<dbReference type="RefSeq" id="WP_090793837.1">
    <property type="nucleotide sequence ID" value="NZ_BOND01000022.1"/>
</dbReference>
<dbReference type="GO" id="GO:0016747">
    <property type="term" value="F:acyltransferase activity, transferring groups other than amino-acyl groups"/>
    <property type="evidence" value="ECO:0007669"/>
    <property type="project" value="InterPro"/>
</dbReference>
<dbReference type="Proteomes" id="UP000199632">
    <property type="component" value="Unassembled WGS sequence"/>
</dbReference>
<evidence type="ECO:0000259" key="1">
    <source>
        <dbReference type="PROSITE" id="PS51186"/>
    </source>
</evidence>
<evidence type="ECO:0000313" key="3">
    <source>
        <dbReference type="Proteomes" id="UP000199632"/>
    </source>
</evidence>
<accession>A0A1H3RH10</accession>
<evidence type="ECO:0000313" key="2">
    <source>
        <dbReference type="EMBL" id="SDZ24219.1"/>
    </source>
</evidence>
<dbReference type="AlphaFoldDB" id="A0A1H3RH10"/>
<dbReference type="SUPFAM" id="SSF55729">
    <property type="entry name" value="Acyl-CoA N-acyltransferases (Nat)"/>
    <property type="match status" value="1"/>
</dbReference>
<organism evidence="2 3">
    <name type="scientific">Asanoa ishikariensis</name>
    <dbReference type="NCBI Taxonomy" id="137265"/>
    <lineage>
        <taxon>Bacteria</taxon>
        <taxon>Bacillati</taxon>
        <taxon>Actinomycetota</taxon>
        <taxon>Actinomycetes</taxon>
        <taxon>Micromonosporales</taxon>
        <taxon>Micromonosporaceae</taxon>
        <taxon>Asanoa</taxon>
    </lineage>
</organism>
<name>A0A1H3RH10_9ACTN</name>